<gene>
    <name evidence="1" type="ORF">PISMIDRAFT_678732</name>
</gene>
<proteinExistence type="predicted"/>
<sequence>MRWGQSDGYIDAKLILNHRYNHSGTSHVSVHIDLLPSAPGDLQSATRLHKGFAEKGS</sequence>
<name>A0A0C9Z4J7_9AGAM</name>
<accession>A0A0C9Z4J7</accession>
<protein>
    <submittedName>
        <fullName evidence="1">Uncharacterized protein</fullName>
    </submittedName>
</protein>
<organism evidence="1 2">
    <name type="scientific">Pisolithus microcarpus 441</name>
    <dbReference type="NCBI Taxonomy" id="765257"/>
    <lineage>
        <taxon>Eukaryota</taxon>
        <taxon>Fungi</taxon>
        <taxon>Dikarya</taxon>
        <taxon>Basidiomycota</taxon>
        <taxon>Agaricomycotina</taxon>
        <taxon>Agaricomycetes</taxon>
        <taxon>Agaricomycetidae</taxon>
        <taxon>Boletales</taxon>
        <taxon>Sclerodermatineae</taxon>
        <taxon>Pisolithaceae</taxon>
        <taxon>Pisolithus</taxon>
    </lineage>
</organism>
<evidence type="ECO:0000313" key="2">
    <source>
        <dbReference type="Proteomes" id="UP000054018"/>
    </source>
</evidence>
<evidence type="ECO:0000313" key="1">
    <source>
        <dbReference type="EMBL" id="KIK23986.1"/>
    </source>
</evidence>
<reference evidence="1 2" key="1">
    <citation type="submission" date="2014-04" db="EMBL/GenBank/DDBJ databases">
        <authorList>
            <consortium name="DOE Joint Genome Institute"/>
            <person name="Kuo A."/>
            <person name="Kohler A."/>
            <person name="Costa M.D."/>
            <person name="Nagy L.G."/>
            <person name="Floudas D."/>
            <person name="Copeland A."/>
            <person name="Barry K.W."/>
            <person name="Cichocki N."/>
            <person name="Veneault-Fourrey C."/>
            <person name="LaButti K."/>
            <person name="Lindquist E.A."/>
            <person name="Lipzen A."/>
            <person name="Lundell T."/>
            <person name="Morin E."/>
            <person name="Murat C."/>
            <person name="Sun H."/>
            <person name="Tunlid A."/>
            <person name="Henrissat B."/>
            <person name="Grigoriev I.V."/>
            <person name="Hibbett D.S."/>
            <person name="Martin F."/>
            <person name="Nordberg H.P."/>
            <person name="Cantor M.N."/>
            <person name="Hua S.X."/>
        </authorList>
    </citation>
    <scope>NUCLEOTIDE SEQUENCE [LARGE SCALE GENOMIC DNA]</scope>
    <source>
        <strain evidence="1 2">441</strain>
    </source>
</reference>
<keyword evidence="2" id="KW-1185">Reference proteome</keyword>
<dbReference type="AlphaFoldDB" id="A0A0C9Z4J7"/>
<dbReference type="EMBL" id="KN833721">
    <property type="protein sequence ID" value="KIK23986.1"/>
    <property type="molecule type" value="Genomic_DNA"/>
</dbReference>
<dbReference type="HOGENOM" id="CLU_2997335_0_0_1"/>
<dbReference type="Proteomes" id="UP000054018">
    <property type="component" value="Unassembled WGS sequence"/>
</dbReference>
<reference evidence="2" key="2">
    <citation type="submission" date="2015-01" db="EMBL/GenBank/DDBJ databases">
        <title>Evolutionary Origins and Diversification of the Mycorrhizal Mutualists.</title>
        <authorList>
            <consortium name="DOE Joint Genome Institute"/>
            <consortium name="Mycorrhizal Genomics Consortium"/>
            <person name="Kohler A."/>
            <person name="Kuo A."/>
            <person name="Nagy L.G."/>
            <person name="Floudas D."/>
            <person name="Copeland A."/>
            <person name="Barry K.W."/>
            <person name="Cichocki N."/>
            <person name="Veneault-Fourrey C."/>
            <person name="LaButti K."/>
            <person name="Lindquist E.A."/>
            <person name="Lipzen A."/>
            <person name="Lundell T."/>
            <person name="Morin E."/>
            <person name="Murat C."/>
            <person name="Riley R."/>
            <person name="Ohm R."/>
            <person name="Sun H."/>
            <person name="Tunlid A."/>
            <person name="Henrissat B."/>
            <person name="Grigoriev I.V."/>
            <person name="Hibbett D.S."/>
            <person name="Martin F."/>
        </authorList>
    </citation>
    <scope>NUCLEOTIDE SEQUENCE [LARGE SCALE GENOMIC DNA]</scope>
    <source>
        <strain evidence="2">441</strain>
    </source>
</reference>